<evidence type="ECO:0000256" key="2">
    <source>
        <dbReference type="ARBA" id="ARBA00022491"/>
    </source>
</evidence>
<dbReference type="PROSITE" id="PS51000">
    <property type="entry name" value="HTH_DEOR_2"/>
    <property type="match status" value="1"/>
</dbReference>
<evidence type="ECO:0000259" key="6">
    <source>
        <dbReference type="PROSITE" id="PS51000"/>
    </source>
</evidence>
<keyword evidence="4" id="KW-0804">Transcription</keyword>
<comment type="function">
    <text evidence="5">Repressor of the lactose catabolism operon. Galactose-6-phosphate is the inducer.</text>
</comment>
<dbReference type="PANTHER" id="PTHR30363:SF4">
    <property type="entry name" value="GLYCEROL-3-PHOSPHATE REGULON REPRESSOR"/>
    <property type="match status" value="1"/>
</dbReference>
<protein>
    <recommendedName>
        <fullName evidence="1">Lactose phosphotransferase system repressor</fullName>
    </recommendedName>
</protein>
<dbReference type="PANTHER" id="PTHR30363">
    <property type="entry name" value="HTH-TYPE TRANSCRIPTIONAL REGULATOR SRLR-RELATED"/>
    <property type="match status" value="1"/>
</dbReference>
<dbReference type="Pfam" id="PF00455">
    <property type="entry name" value="DeoRC"/>
    <property type="match status" value="1"/>
</dbReference>
<keyword evidence="3" id="KW-0805">Transcription regulation</keyword>
<dbReference type="GO" id="GO:0003677">
    <property type="term" value="F:DNA binding"/>
    <property type="evidence" value="ECO:0007669"/>
    <property type="project" value="UniProtKB-KW"/>
</dbReference>
<sequence length="263" mass="28300">MAATRAAGSVIPVDPGTRQRQIVEFARARGRVEVVSLADELDVANETIRRDLNVLASRRLVKRVHGGAIPLETAVFETGLEYRSEVDLAQKHRIAAAAAGQLQGAETVFLDEGITPRLIAEQLADEELTVVTASLLAAEALANSAVTVLLIGGRMRGRTLATVDDWAVDRLRSLVIDVAFLGTNAISLEHGLTTSDPAVAAVKRAAVQVARRPVLVAAHSKFGQSNFCRFAELAEMESIITGTELDADMADRFQQRGPTVWRV</sequence>
<dbReference type="Pfam" id="PF08220">
    <property type="entry name" value="HTH_DeoR"/>
    <property type="match status" value="1"/>
</dbReference>
<feature type="domain" description="HTH deoR-type" evidence="6">
    <location>
        <begin position="15"/>
        <end position="70"/>
    </location>
</feature>
<proteinExistence type="predicted"/>
<evidence type="ECO:0000256" key="3">
    <source>
        <dbReference type="ARBA" id="ARBA00023015"/>
    </source>
</evidence>
<organism evidence="7 8">
    <name type="scientific">Gordonia caeni</name>
    <dbReference type="NCBI Taxonomy" id="1007097"/>
    <lineage>
        <taxon>Bacteria</taxon>
        <taxon>Bacillati</taxon>
        <taxon>Actinomycetota</taxon>
        <taxon>Actinomycetes</taxon>
        <taxon>Mycobacteriales</taxon>
        <taxon>Gordoniaceae</taxon>
        <taxon>Gordonia</taxon>
    </lineage>
</organism>
<reference evidence="8" key="1">
    <citation type="journal article" date="2019" name="Int. J. Syst. Evol. Microbiol.">
        <title>The Global Catalogue of Microorganisms (GCM) 10K type strain sequencing project: providing services to taxonomists for standard genome sequencing and annotation.</title>
        <authorList>
            <consortium name="The Broad Institute Genomics Platform"/>
            <consortium name="The Broad Institute Genome Sequencing Center for Infectious Disease"/>
            <person name="Wu L."/>
            <person name="Ma J."/>
        </authorList>
    </citation>
    <scope>NUCLEOTIDE SEQUENCE [LARGE SCALE GENOMIC DNA]</scope>
    <source>
        <strain evidence="8">JCM 16923</strain>
    </source>
</reference>
<name>A0ABP7PJ32_9ACTN</name>
<keyword evidence="8" id="KW-1185">Reference proteome</keyword>
<dbReference type="InterPro" id="IPR037171">
    <property type="entry name" value="NagB/RpiA_transferase-like"/>
</dbReference>
<dbReference type="SMART" id="SM00420">
    <property type="entry name" value="HTH_DEOR"/>
    <property type="match status" value="1"/>
</dbReference>
<dbReference type="EMBL" id="BAAAZW010000009">
    <property type="protein sequence ID" value="GAA3966519.1"/>
    <property type="molecule type" value="Genomic_DNA"/>
</dbReference>
<dbReference type="PRINTS" id="PR00037">
    <property type="entry name" value="HTHLACR"/>
</dbReference>
<evidence type="ECO:0000313" key="7">
    <source>
        <dbReference type="EMBL" id="GAA3966519.1"/>
    </source>
</evidence>
<keyword evidence="7" id="KW-0238">DNA-binding</keyword>
<dbReference type="InterPro" id="IPR014036">
    <property type="entry name" value="DeoR-like_C"/>
</dbReference>
<gene>
    <name evidence="7" type="ORF">GCM10022231_29270</name>
</gene>
<dbReference type="Gene3D" id="3.40.50.1360">
    <property type="match status" value="1"/>
</dbReference>
<dbReference type="SUPFAM" id="SSF100950">
    <property type="entry name" value="NagB/RpiA/CoA transferase-like"/>
    <property type="match status" value="1"/>
</dbReference>
<dbReference type="SMART" id="SM01134">
    <property type="entry name" value="DeoRC"/>
    <property type="match status" value="1"/>
</dbReference>
<keyword evidence="2" id="KW-0678">Repressor</keyword>
<evidence type="ECO:0000313" key="8">
    <source>
        <dbReference type="Proteomes" id="UP001418444"/>
    </source>
</evidence>
<dbReference type="SUPFAM" id="SSF46785">
    <property type="entry name" value="Winged helix' DNA-binding domain"/>
    <property type="match status" value="1"/>
</dbReference>
<evidence type="ECO:0000256" key="5">
    <source>
        <dbReference type="ARBA" id="ARBA00024937"/>
    </source>
</evidence>
<comment type="caution">
    <text evidence="7">The sequence shown here is derived from an EMBL/GenBank/DDBJ whole genome shotgun (WGS) entry which is preliminary data.</text>
</comment>
<dbReference type="InterPro" id="IPR001034">
    <property type="entry name" value="DeoR_HTH"/>
</dbReference>
<dbReference type="Proteomes" id="UP001418444">
    <property type="component" value="Unassembled WGS sequence"/>
</dbReference>
<evidence type="ECO:0000256" key="4">
    <source>
        <dbReference type="ARBA" id="ARBA00023163"/>
    </source>
</evidence>
<dbReference type="InterPro" id="IPR036390">
    <property type="entry name" value="WH_DNA-bd_sf"/>
</dbReference>
<accession>A0ABP7PJ32</accession>
<evidence type="ECO:0000256" key="1">
    <source>
        <dbReference type="ARBA" id="ARBA00021390"/>
    </source>
</evidence>
<dbReference type="InterPro" id="IPR050313">
    <property type="entry name" value="Carb_Metab_HTH_regulators"/>
</dbReference>